<feature type="transmembrane region" description="Helical" evidence="2">
    <location>
        <begin position="198"/>
        <end position="220"/>
    </location>
</feature>
<dbReference type="Proteomes" id="UP000037923">
    <property type="component" value="Unassembled WGS sequence"/>
</dbReference>
<accession>A0A0N1J4N0</accession>
<feature type="region of interest" description="Disordered" evidence="1">
    <location>
        <begin position="354"/>
        <end position="479"/>
    </location>
</feature>
<evidence type="ECO:0000256" key="2">
    <source>
        <dbReference type="SAM" id="Phobius"/>
    </source>
</evidence>
<feature type="transmembrane region" description="Helical" evidence="2">
    <location>
        <begin position="21"/>
        <end position="42"/>
    </location>
</feature>
<proteinExistence type="predicted"/>
<feature type="region of interest" description="Disordered" evidence="1">
    <location>
        <begin position="251"/>
        <end position="322"/>
    </location>
</feature>
<feature type="compositionally biased region" description="Low complexity" evidence="1">
    <location>
        <begin position="462"/>
        <end position="478"/>
    </location>
</feature>
<keyword evidence="4" id="KW-1185">Reference proteome</keyword>
<feature type="transmembrane region" description="Helical" evidence="2">
    <location>
        <begin position="107"/>
        <end position="127"/>
    </location>
</feature>
<feature type="region of interest" description="Disordered" evidence="1">
    <location>
        <begin position="491"/>
        <end position="599"/>
    </location>
</feature>
<protein>
    <submittedName>
        <fullName evidence="3">Uncharacterized protein</fullName>
    </submittedName>
</protein>
<organism evidence="3 4">
    <name type="scientific">Leptomonas pyrrhocoris</name>
    <name type="common">Firebug parasite</name>
    <dbReference type="NCBI Taxonomy" id="157538"/>
    <lineage>
        <taxon>Eukaryota</taxon>
        <taxon>Discoba</taxon>
        <taxon>Euglenozoa</taxon>
        <taxon>Kinetoplastea</taxon>
        <taxon>Metakinetoplastina</taxon>
        <taxon>Trypanosomatida</taxon>
        <taxon>Trypanosomatidae</taxon>
        <taxon>Leishmaniinae</taxon>
        <taxon>Leptomonas</taxon>
    </lineage>
</organism>
<gene>
    <name evidence="3" type="ORF">ABB37_06477</name>
</gene>
<keyword evidence="2" id="KW-0472">Membrane</keyword>
<dbReference type="AlphaFoldDB" id="A0A0N1J4N0"/>
<dbReference type="RefSeq" id="XP_015656791.1">
    <property type="nucleotide sequence ID" value="XM_015804813.1"/>
</dbReference>
<feature type="compositionally biased region" description="Polar residues" evidence="1">
    <location>
        <begin position="495"/>
        <end position="504"/>
    </location>
</feature>
<dbReference type="VEuPathDB" id="TriTrypDB:LpyrH10_14_1920"/>
<dbReference type="OMA" id="FETNTHE"/>
<reference evidence="3 4" key="1">
    <citation type="submission" date="2015-07" db="EMBL/GenBank/DDBJ databases">
        <title>High-quality genome of monoxenous trypanosomatid Leptomonas pyrrhocoris.</title>
        <authorList>
            <person name="Flegontov P."/>
            <person name="Butenko A."/>
            <person name="Firsov S."/>
            <person name="Vlcek C."/>
            <person name="Logacheva M.D."/>
            <person name="Field M."/>
            <person name="Filatov D."/>
            <person name="Flegontova O."/>
            <person name="Gerasimov E."/>
            <person name="Jackson A.P."/>
            <person name="Kelly S."/>
            <person name="Opperdoes F."/>
            <person name="O'Reilly A."/>
            <person name="Votypka J."/>
            <person name="Yurchenko V."/>
            <person name="Lukes J."/>
        </authorList>
    </citation>
    <scope>NUCLEOTIDE SEQUENCE [LARGE SCALE GENOMIC DNA]</scope>
    <source>
        <strain evidence="3">H10</strain>
    </source>
</reference>
<evidence type="ECO:0000313" key="3">
    <source>
        <dbReference type="EMBL" id="KPA78352.1"/>
    </source>
</evidence>
<feature type="compositionally biased region" description="Low complexity" evidence="1">
    <location>
        <begin position="273"/>
        <end position="282"/>
    </location>
</feature>
<dbReference type="GeneID" id="26906766"/>
<feature type="transmembrane region" description="Helical" evidence="2">
    <location>
        <begin position="147"/>
        <end position="166"/>
    </location>
</feature>
<sequence>MHIYGKDQQAFHLERTEAELWWSRLNVLIVIVQLACFLAAIIRTSTNANNSMSNPFFSISPLQLKEPYLQAGCLYNVTRTHAFFRNVTYTMSADNVGYFVSRGALNIRYLMAITAVHVVVSMLNRLWFETNTHEIRYHFVVFRKDMVTTWEVLLMVLGMVMTWGVTKENQIMTDYLVACGGGEGGAFYNSVQPYTELIVSYIVSIAVTVLNALFAIWNLSKENPRDKMLREDQQRQEAWQKAVRQYYGLPDPAAAADHPNNDDDGRGGGPAGAGAPTAGSPPQVTYANNHAATVNPNAPSTQADGGPAGAQPGQPPPHHHSYHRAIRHGLRKPFSALSNSLRGRTQPGDPLLAAQHQQHLHLSASPTRGGQQQDGSQQQQPLPLPPPPQQQQQMPMSARPFPQQQQQQRYNPNQPMQEPPHVGPSVSRPLTPLLNEEYDDEMMTPLPSGGRNPGAPQDKRMSNQQLQPQQQQASSSHSGRFDLHEVDYDDDASFDSVNVDPTENSPRRATPSSAAGNINVNNNNGGNSSGRRAAANAAAGSEASTALLNARLAAVPPPPPPGHNGDRRQRTQNTRGQMLAPPSPLQGNGAETTDDTVLE</sequence>
<feature type="compositionally biased region" description="Low complexity" evidence="1">
    <location>
        <begin position="390"/>
        <end position="416"/>
    </location>
</feature>
<evidence type="ECO:0000313" key="4">
    <source>
        <dbReference type="Proteomes" id="UP000037923"/>
    </source>
</evidence>
<feature type="compositionally biased region" description="Low complexity" evidence="1">
    <location>
        <begin position="302"/>
        <end position="312"/>
    </location>
</feature>
<feature type="compositionally biased region" description="Low complexity" evidence="1">
    <location>
        <begin position="512"/>
        <end position="541"/>
    </location>
</feature>
<feature type="compositionally biased region" description="Polar residues" evidence="1">
    <location>
        <begin position="283"/>
        <end position="301"/>
    </location>
</feature>
<keyword evidence="2" id="KW-1133">Transmembrane helix</keyword>
<keyword evidence="2" id="KW-0812">Transmembrane</keyword>
<name>A0A0N1J4N0_LEPPY</name>
<dbReference type="OrthoDB" id="273279at2759"/>
<feature type="compositionally biased region" description="Low complexity" evidence="1">
    <location>
        <begin position="354"/>
        <end position="381"/>
    </location>
</feature>
<dbReference type="EMBL" id="LGTL01000014">
    <property type="protein sequence ID" value="KPA78352.1"/>
    <property type="molecule type" value="Genomic_DNA"/>
</dbReference>
<evidence type="ECO:0000256" key="1">
    <source>
        <dbReference type="SAM" id="MobiDB-lite"/>
    </source>
</evidence>
<comment type="caution">
    <text evidence="3">The sequence shown here is derived from an EMBL/GenBank/DDBJ whole genome shotgun (WGS) entry which is preliminary data.</text>
</comment>